<dbReference type="HOGENOM" id="CLU_016838_1_2_6"/>
<evidence type="ECO:0000256" key="10">
    <source>
        <dbReference type="ARBA" id="ARBA00023065"/>
    </source>
</evidence>
<keyword evidence="10" id="KW-0406">Ion transport</keyword>
<organism evidence="14 15">
    <name type="scientific">Aeromonas salmonicida (strain A449)</name>
    <dbReference type="NCBI Taxonomy" id="382245"/>
    <lineage>
        <taxon>Bacteria</taxon>
        <taxon>Pseudomonadati</taxon>
        <taxon>Pseudomonadota</taxon>
        <taxon>Gammaproteobacteria</taxon>
        <taxon>Aeromonadales</taxon>
        <taxon>Aeromonadaceae</taxon>
        <taxon>Aeromonas</taxon>
    </lineage>
</organism>
<dbReference type="Proteomes" id="UP000000225">
    <property type="component" value="Chromosome"/>
</dbReference>
<dbReference type="InterPro" id="IPR050492">
    <property type="entry name" value="Bact_metal-bind_prot9"/>
</dbReference>
<keyword evidence="4" id="KW-0813">Transport</keyword>
<keyword evidence="11" id="KW-1015">Disulfide bond</keyword>
<dbReference type="PANTHER" id="PTHR42953:SF3">
    <property type="entry name" value="HIGH-AFFINITY ZINC UPTAKE SYSTEM PROTEIN ZNUA"/>
    <property type="match status" value="1"/>
</dbReference>
<comment type="subcellular location">
    <subcellularLocation>
        <location evidence="1">Periplasm</location>
    </subcellularLocation>
</comment>
<evidence type="ECO:0000256" key="11">
    <source>
        <dbReference type="ARBA" id="ARBA00023157"/>
    </source>
</evidence>
<feature type="compositionally biased region" description="Basic and acidic residues" evidence="13">
    <location>
        <begin position="145"/>
        <end position="177"/>
    </location>
</feature>
<dbReference type="InterPro" id="IPR035520">
    <property type="entry name" value="ZnuA"/>
</dbReference>
<dbReference type="STRING" id="29491.GCA_000820065_01941"/>
<evidence type="ECO:0000256" key="3">
    <source>
        <dbReference type="ARBA" id="ARBA00015915"/>
    </source>
</evidence>
<keyword evidence="6" id="KW-0732">Signal</keyword>
<dbReference type="AlphaFoldDB" id="A4SIK2"/>
<dbReference type="NCBIfam" id="NF007091">
    <property type="entry name" value="PRK09545.1"/>
    <property type="match status" value="1"/>
</dbReference>
<keyword evidence="8" id="KW-0862">Zinc</keyword>
<keyword evidence="7" id="KW-0574">Periplasm</keyword>
<evidence type="ECO:0000313" key="14">
    <source>
        <dbReference type="EMBL" id="ABO88724.1"/>
    </source>
</evidence>
<evidence type="ECO:0000256" key="1">
    <source>
        <dbReference type="ARBA" id="ARBA00004418"/>
    </source>
</evidence>
<dbReference type="eggNOG" id="COG4531">
    <property type="taxonomic scope" value="Bacteria"/>
</dbReference>
<dbReference type="FunFam" id="3.40.50.1980:FF:000028">
    <property type="entry name" value="High-affinity zinc uptake system protein znuA"/>
    <property type="match status" value="1"/>
</dbReference>
<evidence type="ECO:0000256" key="4">
    <source>
        <dbReference type="ARBA" id="ARBA00022448"/>
    </source>
</evidence>
<keyword evidence="9" id="KW-0864">Zinc transport</keyword>
<keyword evidence="5" id="KW-0479">Metal-binding</keyword>
<name>A4SIK2_AERS4</name>
<dbReference type="GO" id="GO:0006829">
    <property type="term" value="P:zinc ion transport"/>
    <property type="evidence" value="ECO:0007669"/>
    <property type="project" value="UniProtKB-KW"/>
</dbReference>
<gene>
    <name evidence="14" type="primary">znuA</name>
    <name evidence="14" type="ordered locus">ASA_0558</name>
</gene>
<dbReference type="Pfam" id="PF01297">
    <property type="entry name" value="ZnuA"/>
    <property type="match status" value="1"/>
</dbReference>
<sequence length="343" mass="37434">MTAPGFTACESYNITAVLVCYIITHSLPDEISMRILTLITALLAVSLPVRALEVLTTIKPLGFIAAAITDGVSEPKVLLPTGASPHDFALRPSDIRSINGADLVVWVGPELEGFMAKPLAKHPHVLTLTQVEGMPLFNYATQPSHDSHHHDADEHDHAAHDHADHDGHEGHHHEGVDPHIWLGPTQALVIASALSETLSAQDPANAERYRANLLTFKGKVDAKDKLIAGQMKAVSQKGYFVFHEAYGYWERHYGMSSKGHFTVSPERRPGAKTLVDIRKALQEKQASCIYAEPQFSPAVIESVARNTGAKVLLLDEVGEQVPLGPDGYPQFMQQLADAFAQCR</sequence>
<dbReference type="SUPFAM" id="SSF53807">
    <property type="entry name" value="Helical backbone' metal receptor"/>
    <property type="match status" value="1"/>
</dbReference>
<dbReference type="Gene3D" id="3.40.50.1980">
    <property type="entry name" value="Nitrogenase molybdenum iron protein domain"/>
    <property type="match status" value="2"/>
</dbReference>
<evidence type="ECO:0000256" key="8">
    <source>
        <dbReference type="ARBA" id="ARBA00022833"/>
    </source>
</evidence>
<comment type="similarity">
    <text evidence="2">Belongs to the bacterial solute-binding protein 9 family.</text>
</comment>
<dbReference type="InterPro" id="IPR006127">
    <property type="entry name" value="ZnuA-like"/>
</dbReference>
<dbReference type="GO" id="GO:0046872">
    <property type="term" value="F:metal ion binding"/>
    <property type="evidence" value="ECO:0007669"/>
    <property type="project" value="UniProtKB-KW"/>
</dbReference>
<comment type="function">
    <text evidence="12">Part of the ATP-binding cassette (ABC) transport system ZnuABC involved in zinc import. Binds zinc with high affinity and specificity and delivers it to the membrane permease for translocation into the cytoplasm.</text>
</comment>
<dbReference type="EMBL" id="CP000644">
    <property type="protein sequence ID" value="ABO88724.1"/>
    <property type="molecule type" value="Genomic_DNA"/>
</dbReference>
<accession>A4SIK2</accession>
<evidence type="ECO:0000256" key="13">
    <source>
        <dbReference type="SAM" id="MobiDB-lite"/>
    </source>
</evidence>
<evidence type="ECO:0000256" key="6">
    <source>
        <dbReference type="ARBA" id="ARBA00022729"/>
    </source>
</evidence>
<proteinExistence type="inferred from homology"/>
<evidence type="ECO:0000256" key="2">
    <source>
        <dbReference type="ARBA" id="ARBA00011028"/>
    </source>
</evidence>
<reference evidence="15" key="1">
    <citation type="journal article" date="2008" name="BMC Genomics">
        <title>The genome of Aeromonas salmonicida subsp. salmonicida A449: insights into the evolution of a fish pathogen.</title>
        <authorList>
            <person name="Reith M.E."/>
            <person name="Singh R.K."/>
            <person name="Curtis B."/>
            <person name="Boyd J.M."/>
            <person name="Bouevitch A."/>
            <person name="Kimball J."/>
            <person name="Munholland J."/>
            <person name="Murphy C."/>
            <person name="Sarty D."/>
            <person name="Williams J."/>
            <person name="Nash J.H."/>
            <person name="Johnson S.C."/>
            <person name="Brown L.L."/>
        </authorList>
    </citation>
    <scope>NUCLEOTIDE SEQUENCE [LARGE SCALE GENOMIC DNA]</scope>
    <source>
        <strain evidence="15">A449</strain>
    </source>
</reference>
<evidence type="ECO:0000313" key="15">
    <source>
        <dbReference type="Proteomes" id="UP000000225"/>
    </source>
</evidence>
<dbReference type="CDD" id="cd01019">
    <property type="entry name" value="ZnuA"/>
    <property type="match status" value="1"/>
</dbReference>
<evidence type="ECO:0000256" key="7">
    <source>
        <dbReference type="ARBA" id="ARBA00022764"/>
    </source>
</evidence>
<dbReference type="GO" id="GO:0042597">
    <property type="term" value="C:periplasmic space"/>
    <property type="evidence" value="ECO:0007669"/>
    <property type="project" value="UniProtKB-SubCell"/>
</dbReference>
<evidence type="ECO:0000256" key="5">
    <source>
        <dbReference type="ARBA" id="ARBA00022723"/>
    </source>
</evidence>
<evidence type="ECO:0000256" key="9">
    <source>
        <dbReference type="ARBA" id="ARBA00022906"/>
    </source>
</evidence>
<protein>
    <recommendedName>
        <fullName evidence="3">High-affinity zinc uptake system protein ZnuA</fullName>
    </recommendedName>
</protein>
<feature type="region of interest" description="Disordered" evidence="13">
    <location>
        <begin position="139"/>
        <end position="178"/>
    </location>
</feature>
<dbReference type="PANTHER" id="PTHR42953">
    <property type="entry name" value="HIGH-AFFINITY ZINC UPTAKE SYSTEM PROTEIN ZNUA-RELATED"/>
    <property type="match status" value="1"/>
</dbReference>
<evidence type="ECO:0000256" key="12">
    <source>
        <dbReference type="ARBA" id="ARBA00045516"/>
    </source>
</evidence>
<dbReference type="KEGG" id="asa:ASA_0558"/>